<proteinExistence type="predicted"/>
<feature type="transmembrane region" description="Helical" evidence="1">
    <location>
        <begin position="106"/>
        <end position="127"/>
    </location>
</feature>
<keyword evidence="3" id="KW-1185">Reference proteome</keyword>
<evidence type="ECO:0000313" key="3">
    <source>
        <dbReference type="Proteomes" id="UP000799766"/>
    </source>
</evidence>
<feature type="transmembrane region" description="Helical" evidence="1">
    <location>
        <begin position="70"/>
        <end position="94"/>
    </location>
</feature>
<dbReference type="AlphaFoldDB" id="A0A6A6NT43"/>
<keyword evidence="1" id="KW-1133">Transmembrane helix</keyword>
<gene>
    <name evidence="2" type="ORF">BDY21DRAFT_381168</name>
</gene>
<accession>A0A6A6NT43</accession>
<organism evidence="2 3">
    <name type="scientific">Lineolata rhizophorae</name>
    <dbReference type="NCBI Taxonomy" id="578093"/>
    <lineage>
        <taxon>Eukaryota</taxon>
        <taxon>Fungi</taxon>
        <taxon>Dikarya</taxon>
        <taxon>Ascomycota</taxon>
        <taxon>Pezizomycotina</taxon>
        <taxon>Dothideomycetes</taxon>
        <taxon>Dothideomycetes incertae sedis</taxon>
        <taxon>Lineolatales</taxon>
        <taxon>Lineolataceae</taxon>
        <taxon>Lineolata</taxon>
    </lineage>
</organism>
<dbReference type="EMBL" id="MU001689">
    <property type="protein sequence ID" value="KAF2454906.1"/>
    <property type="molecule type" value="Genomic_DNA"/>
</dbReference>
<feature type="transmembrane region" description="Helical" evidence="1">
    <location>
        <begin position="223"/>
        <end position="244"/>
    </location>
</feature>
<evidence type="ECO:0000313" key="2">
    <source>
        <dbReference type="EMBL" id="KAF2454906.1"/>
    </source>
</evidence>
<dbReference type="OrthoDB" id="5426789at2759"/>
<protein>
    <submittedName>
        <fullName evidence="2">Uncharacterized protein</fullName>
    </submittedName>
</protein>
<evidence type="ECO:0000256" key="1">
    <source>
        <dbReference type="SAM" id="Phobius"/>
    </source>
</evidence>
<dbReference type="Proteomes" id="UP000799766">
    <property type="component" value="Unassembled WGS sequence"/>
</dbReference>
<keyword evidence="1" id="KW-0472">Membrane</keyword>
<reference evidence="2" key="1">
    <citation type="journal article" date="2020" name="Stud. Mycol.">
        <title>101 Dothideomycetes genomes: a test case for predicting lifestyles and emergence of pathogens.</title>
        <authorList>
            <person name="Haridas S."/>
            <person name="Albert R."/>
            <person name="Binder M."/>
            <person name="Bloem J."/>
            <person name="Labutti K."/>
            <person name="Salamov A."/>
            <person name="Andreopoulos B."/>
            <person name="Baker S."/>
            <person name="Barry K."/>
            <person name="Bills G."/>
            <person name="Bluhm B."/>
            <person name="Cannon C."/>
            <person name="Castanera R."/>
            <person name="Culley D."/>
            <person name="Daum C."/>
            <person name="Ezra D."/>
            <person name="Gonzalez J."/>
            <person name="Henrissat B."/>
            <person name="Kuo A."/>
            <person name="Liang C."/>
            <person name="Lipzen A."/>
            <person name="Lutzoni F."/>
            <person name="Magnuson J."/>
            <person name="Mondo S."/>
            <person name="Nolan M."/>
            <person name="Ohm R."/>
            <person name="Pangilinan J."/>
            <person name="Park H.-J."/>
            <person name="Ramirez L."/>
            <person name="Alfaro M."/>
            <person name="Sun H."/>
            <person name="Tritt A."/>
            <person name="Yoshinaga Y."/>
            <person name="Zwiers L.-H."/>
            <person name="Turgeon B."/>
            <person name="Goodwin S."/>
            <person name="Spatafora J."/>
            <person name="Crous P."/>
            <person name="Grigoriev I."/>
        </authorList>
    </citation>
    <scope>NUCLEOTIDE SEQUENCE</scope>
    <source>
        <strain evidence="2">ATCC 16933</strain>
    </source>
</reference>
<feature type="transmembrane region" description="Helical" evidence="1">
    <location>
        <begin position="558"/>
        <end position="583"/>
    </location>
</feature>
<keyword evidence="1" id="KW-0812">Transmembrane</keyword>
<name>A0A6A6NT43_9PEZI</name>
<sequence length="584" mass="64661">MTAQKPAPVWEQVLASVRYNWRTSTFSEVEIEHGLHQAAALASMTLLITAHRAIMNTGFTLRQKGLSTDAIISLTIGGLTCIWTTLVIVSALFLDEQPCRHGFQQCAARLAYVPWIIQIVFLFWLIAYTDEILFLRWKNFMRSQDAAASQNHSGSEPSASTRVQPNATATVQEAGSGDVESSVPGPSTKKRSILQLLKKDRFRIWYMDSSQGPFNWAGSLHPVFRWAIYGTVGVAVLVPSYAAIREQLYTIGLLNLVGVVLFTVGAAGANNYPTAPHIYTADTLRVMLHTRHMEGTSYILPCSYRGFDAVWGPKIEAENRALDQAVEKAAEAADSEASLAGRPVNYDAVLAAFKASTQLSRTDVTRLAEWLYEPESQPQMRRLACVRAPGLNLIATNVILSLWHAEYLVFMSLGTLPSRIRKKAALLRGARRTGLDLDQSAGQIGAKPGIEGYREAARYVYRLLGEPVDDGALFPGSNPPASSVVLEPCPDTTEEYFARLWDHCFVKSESTFAALCAFCWFRQADIGNDVPKGWHGFPLRAWDRDGDIVSWHIMWRQAWYIAVIAQLTSMSPIILSAFVAGILQ</sequence>
<feature type="transmembrane region" description="Helical" evidence="1">
    <location>
        <begin position="251"/>
        <end position="269"/>
    </location>
</feature>